<keyword evidence="2" id="KW-1185">Reference proteome</keyword>
<sequence length="75" mass="8617">MLDLSFSLAGSEFLPSSSCYTHGGSRPDQFIFSVRKYRRISCFDAKWEPSYRKTYGTISNWDQHASRAIQGRLCT</sequence>
<organism evidence="1 2">
    <name type="scientific">Hydnum rufescens UP504</name>
    <dbReference type="NCBI Taxonomy" id="1448309"/>
    <lineage>
        <taxon>Eukaryota</taxon>
        <taxon>Fungi</taxon>
        <taxon>Dikarya</taxon>
        <taxon>Basidiomycota</taxon>
        <taxon>Agaricomycotina</taxon>
        <taxon>Agaricomycetes</taxon>
        <taxon>Cantharellales</taxon>
        <taxon>Hydnaceae</taxon>
        <taxon>Hydnum</taxon>
    </lineage>
</organism>
<gene>
    <name evidence="1" type="ORF">BS47DRAFT_1490503</name>
</gene>
<evidence type="ECO:0000313" key="1">
    <source>
        <dbReference type="EMBL" id="KAF9503097.1"/>
    </source>
</evidence>
<name>A0A9P6ABQ3_9AGAM</name>
<comment type="caution">
    <text evidence="1">The sequence shown here is derived from an EMBL/GenBank/DDBJ whole genome shotgun (WGS) entry which is preliminary data.</text>
</comment>
<dbReference type="Proteomes" id="UP000886523">
    <property type="component" value="Unassembled WGS sequence"/>
</dbReference>
<accession>A0A9P6ABQ3</accession>
<dbReference type="AlphaFoldDB" id="A0A9P6ABQ3"/>
<reference evidence="1" key="1">
    <citation type="journal article" date="2020" name="Nat. Commun.">
        <title>Large-scale genome sequencing of mycorrhizal fungi provides insights into the early evolution of symbiotic traits.</title>
        <authorList>
            <person name="Miyauchi S."/>
            <person name="Kiss E."/>
            <person name="Kuo A."/>
            <person name="Drula E."/>
            <person name="Kohler A."/>
            <person name="Sanchez-Garcia M."/>
            <person name="Morin E."/>
            <person name="Andreopoulos B."/>
            <person name="Barry K.W."/>
            <person name="Bonito G."/>
            <person name="Buee M."/>
            <person name="Carver A."/>
            <person name="Chen C."/>
            <person name="Cichocki N."/>
            <person name="Clum A."/>
            <person name="Culley D."/>
            <person name="Crous P.W."/>
            <person name="Fauchery L."/>
            <person name="Girlanda M."/>
            <person name="Hayes R.D."/>
            <person name="Keri Z."/>
            <person name="LaButti K."/>
            <person name="Lipzen A."/>
            <person name="Lombard V."/>
            <person name="Magnuson J."/>
            <person name="Maillard F."/>
            <person name="Murat C."/>
            <person name="Nolan M."/>
            <person name="Ohm R.A."/>
            <person name="Pangilinan J."/>
            <person name="Pereira M.F."/>
            <person name="Perotto S."/>
            <person name="Peter M."/>
            <person name="Pfister S."/>
            <person name="Riley R."/>
            <person name="Sitrit Y."/>
            <person name="Stielow J.B."/>
            <person name="Szollosi G."/>
            <person name="Zifcakova L."/>
            <person name="Stursova M."/>
            <person name="Spatafora J.W."/>
            <person name="Tedersoo L."/>
            <person name="Vaario L.M."/>
            <person name="Yamada A."/>
            <person name="Yan M."/>
            <person name="Wang P."/>
            <person name="Xu J."/>
            <person name="Bruns T."/>
            <person name="Baldrian P."/>
            <person name="Vilgalys R."/>
            <person name="Dunand C."/>
            <person name="Henrissat B."/>
            <person name="Grigoriev I.V."/>
            <person name="Hibbett D."/>
            <person name="Nagy L.G."/>
            <person name="Martin F.M."/>
        </authorList>
    </citation>
    <scope>NUCLEOTIDE SEQUENCE</scope>
    <source>
        <strain evidence="1">UP504</strain>
    </source>
</reference>
<evidence type="ECO:0000313" key="2">
    <source>
        <dbReference type="Proteomes" id="UP000886523"/>
    </source>
</evidence>
<dbReference type="EMBL" id="MU129446">
    <property type="protein sequence ID" value="KAF9503097.1"/>
    <property type="molecule type" value="Genomic_DNA"/>
</dbReference>
<proteinExistence type="predicted"/>
<protein>
    <submittedName>
        <fullName evidence="1">Uncharacterized protein</fullName>
    </submittedName>
</protein>